<evidence type="ECO:0000313" key="4">
    <source>
        <dbReference type="EMBL" id="ACA50467.1"/>
    </source>
</evidence>
<dbReference type="PRINTS" id="PR00455">
    <property type="entry name" value="HTHTETR"/>
</dbReference>
<accession>B1GRM7</accession>
<name>B1GRM7_PSEFL</name>
<proteinExistence type="predicted"/>
<dbReference type="PROSITE" id="PS01081">
    <property type="entry name" value="HTH_TETR_1"/>
    <property type="match status" value="1"/>
</dbReference>
<dbReference type="EMBL" id="AF355751">
    <property type="protein sequence ID" value="ACA50467.1"/>
    <property type="molecule type" value="Genomic_DNA"/>
</dbReference>
<dbReference type="InterPro" id="IPR009057">
    <property type="entry name" value="Homeodomain-like_sf"/>
</dbReference>
<dbReference type="SUPFAM" id="SSF46689">
    <property type="entry name" value="Homeodomain-like"/>
    <property type="match status" value="1"/>
</dbReference>
<keyword evidence="1 2" id="KW-0238">DNA-binding</keyword>
<sequence length="202" mass="22221">MGRKTVEESEQTRLKLMEAGTRIFAKHGFAYSTLNDIAHFAGLSRGAVYWHFKGKWELLQSIMNAAVLPLEEFFVASAPTKGLEHLLKALGDTLCVQHHRDLCTILLKDGEIGLLECPVVVRWRVAQENLRVQLKLLLRARQPAGMRSQEQLDALAHLIALSITGLITESLHNAQSVEKSISPLVQALRELLGCAGAGVGGH</sequence>
<organism evidence="4">
    <name type="scientific">Pseudomonas fluorescens</name>
    <dbReference type="NCBI Taxonomy" id="294"/>
    <lineage>
        <taxon>Bacteria</taxon>
        <taxon>Pseudomonadati</taxon>
        <taxon>Pseudomonadota</taxon>
        <taxon>Gammaproteobacteria</taxon>
        <taxon>Pseudomonadales</taxon>
        <taxon>Pseudomonadaceae</taxon>
        <taxon>Pseudomonas</taxon>
    </lineage>
</organism>
<reference evidence="4" key="2">
    <citation type="journal article" date="2008" name="J. Bacteriol.">
        <title>Elucidation of the 4-hydroxyacetophenone catabolic pathway in Pseudomonas fluorescens ACB.</title>
        <authorList>
            <person name="Moonen M.J."/>
            <person name="Kamerbeek N.M."/>
            <person name="Westphal A.H."/>
            <person name="Boeren S.A."/>
            <person name="Janssen D.B."/>
            <person name="Fraaije M.W."/>
            <person name="van Berkel W.J."/>
        </authorList>
    </citation>
    <scope>NUCLEOTIDE SEQUENCE</scope>
    <source>
        <strain evidence="4">ACB</strain>
    </source>
</reference>
<feature type="DNA-binding region" description="H-T-H motif" evidence="2">
    <location>
        <begin position="33"/>
        <end position="52"/>
    </location>
</feature>
<feature type="domain" description="HTH tetR-type" evidence="3">
    <location>
        <begin position="10"/>
        <end position="70"/>
    </location>
</feature>
<dbReference type="InterPro" id="IPR023772">
    <property type="entry name" value="DNA-bd_HTH_TetR-type_CS"/>
</dbReference>
<dbReference type="Gene3D" id="1.10.357.10">
    <property type="entry name" value="Tetracycline Repressor, domain 2"/>
    <property type="match status" value="1"/>
</dbReference>
<reference evidence="4" key="1">
    <citation type="journal article" date="2001" name="Eur. J. Biochem.">
        <title>4-hydroxyacetophenone monooxygenase from Pseudomonas fluorescens ACB. A novel flavoprotein catalyzing Baeyer-Villiger oxidation of aromatic compounds.</title>
        <authorList>
            <person name="Kamerbeek N.M."/>
            <person name="Moonen M.J."/>
            <person name="Van Der Ven J.G."/>
            <person name="Van Berkel W.J."/>
            <person name="Fraaije M.W."/>
            <person name="Janssen D.B."/>
        </authorList>
    </citation>
    <scope>NUCLEOTIDE SEQUENCE</scope>
    <source>
        <strain evidence="4">ACB</strain>
    </source>
</reference>
<dbReference type="Pfam" id="PF00440">
    <property type="entry name" value="TetR_N"/>
    <property type="match status" value="1"/>
</dbReference>
<dbReference type="GO" id="GO:0003677">
    <property type="term" value="F:DNA binding"/>
    <property type="evidence" value="ECO:0007669"/>
    <property type="project" value="UniProtKB-UniRule"/>
</dbReference>
<dbReference type="PROSITE" id="PS50977">
    <property type="entry name" value="HTH_TETR_2"/>
    <property type="match status" value="1"/>
</dbReference>
<dbReference type="AlphaFoldDB" id="B1GRM7"/>
<protein>
    <submittedName>
        <fullName evidence="4">TetR family regulatory protein</fullName>
    </submittedName>
</protein>
<dbReference type="PANTHER" id="PTHR43479:SF11">
    <property type="entry name" value="ACREF_ENVCD OPERON REPRESSOR-RELATED"/>
    <property type="match status" value="1"/>
</dbReference>
<evidence type="ECO:0000256" key="2">
    <source>
        <dbReference type="PROSITE-ProRule" id="PRU00335"/>
    </source>
</evidence>
<dbReference type="InterPro" id="IPR050624">
    <property type="entry name" value="HTH-type_Tx_Regulator"/>
</dbReference>
<evidence type="ECO:0000256" key="1">
    <source>
        <dbReference type="ARBA" id="ARBA00023125"/>
    </source>
</evidence>
<evidence type="ECO:0000259" key="3">
    <source>
        <dbReference type="PROSITE" id="PS50977"/>
    </source>
</evidence>
<reference evidence="4" key="3">
    <citation type="submission" date="2008-04" db="EMBL/GenBank/DDBJ databases">
        <authorList>
            <person name="van Berkel W.J.H."/>
            <person name="Moonen M.J.H."/>
            <person name="Westphal A.H."/>
            <person name="Fraaije M.W."/>
            <person name="Kamerbeek N.M."/>
        </authorList>
    </citation>
    <scope>NUCLEOTIDE SEQUENCE</scope>
    <source>
        <strain evidence="4">ACB</strain>
    </source>
</reference>
<dbReference type="InterPro" id="IPR001647">
    <property type="entry name" value="HTH_TetR"/>
</dbReference>
<dbReference type="PANTHER" id="PTHR43479">
    <property type="entry name" value="ACREF/ENVCD OPERON REPRESSOR-RELATED"/>
    <property type="match status" value="1"/>
</dbReference>